<accession>A0ACB9JXC6</accession>
<evidence type="ECO:0000313" key="2">
    <source>
        <dbReference type="Proteomes" id="UP001056120"/>
    </source>
</evidence>
<keyword evidence="2" id="KW-1185">Reference proteome</keyword>
<reference evidence="2" key="1">
    <citation type="journal article" date="2022" name="Mol. Ecol. Resour.">
        <title>The genomes of chicory, endive, great burdock and yacon provide insights into Asteraceae palaeo-polyploidization history and plant inulin production.</title>
        <authorList>
            <person name="Fan W."/>
            <person name="Wang S."/>
            <person name="Wang H."/>
            <person name="Wang A."/>
            <person name="Jiang F."/>
            <person name="Liu H."/>
            <person name="Zhao H."/>
            <person name="Xu D."/>
            <person name="Zhang Y."/>
        </authorList>
    </citation>
    <scope>NUCLEOTIDE SEQUENCE [LARGE SCALE GENOMIC DNA]</scope>
    <source>
        <strain evidence="2">cv. Yunnan</strain>
    </source>
</reference>
<gene>
    <name evidence="1" type="ORF">L1987_06017</name>
</gene>
<organism evidence="1 2">
    <name type="scientific">Smallanthus sonchifolius</name>
    <dbReference type="NCBI Taxonomy" id="185202"/>
    <lineage>
        <taxon>Eukaryota</taxon>
        <taxon>Viridiplantae</taxon>
        <taxon>Streptophyta</taxon>
        <taxon>Embryophyta</taxon>
        <taxon>Tracheophyta</taxon>
        <taxon>Spermatophyta</taxon>
        <taxon>Magnoliopsida</taxon>
        <taxon>eudicotyledons</taxon>
        <taxon>Gunneridae</taxon>
        <taxon>Pentapetalae</taxon>
        <taxon>asterids</taxon>
        <taxon>campanulids</taxon>
        <taxon>Asterales</taxon>
        <taxon>Asteraceae</taxon>
        <taxon>Asteroideae</taxon>
        <taxon>Heliantheae alliance</taxon>
        <taxon>Millerieae</taxon>
        <taxon>Smallanthus</taxon>
    </lineage>
</organism>
<sequence>MRNFSSIVCQSPFPPEVPSCDPTGVSAHYVQTLQTAEYDENKELQFKMAKANRKQKLANKKINPSTSSASQCGYSKKSSKKIYSGYNNGSDQDGRVVYTRDNVTKEKGAAQASNLQENVRESYLSMMLEASGEEELSWRVLMKELKDKEQGNGNLL</sequence>
<dbReference type="EMBL" id="CM042019">
    <property type="protein sequence ID" value="KAI3824554.1"/>
    <property type="molecule type" value="Genomic_DNA"/>
</dbReference>
<evidence type="ECO:0000313" key="1">
    <source>
        <dbReference type="EMBL" id="KAI3824554.1"/>
    </source>
</evidence>
<reference evidence="1 2" key="2">
    <citation type="journal article" date="2022" name="Mol. Ecol. Resour.">
        <title>The genomes of chicory, endive, great burdock and yacon provide insights into Asteraceae paleo-polyploidization history and plant inulin production.</title>
        <authorList>
            <person name="Fan W."/>
            <person name="Wang S."/>
            <person name="Wang H."/>
            <person name="Wang A."/>
            <person name="Jiang F."/>
            <person name="Liu H."/>
            <person name="Zhao H."/>
            <person name="Xu D."/>
            <person name="Zhang Y."/>
        </authorList>
    </citation>
    <scope>NUCLEOTIDE SEQUENCE [LARGE SCALE GENOMIC DNA]</scope>
    <source>
        <strain evidence="2">cv. Yunnan</strain>
        <tissue evidence="1">Leaves</tissue>
    </source>
</reference>
<protein>
    <submittedName>
        <fullName evidence="1">Uncharacterized protein</fullName>
    </submittedName>
</protein>
<comment type="caution">
    <text evidence="1">The sequence shown here is derived from an EMBL/GenBank/DDBJ whole genome shotgun (WGS) entry which is preliminary data.</text>
</comment>
<name>A0ACB9JXC6_9ASTR</name>
<dbReference type="Proteomes" id="UP001056120">
    <property type="component" value="Linkage Group LG02"/>
</dbReference>
<proteinExistence type="predicted"/>